<proteinExistence type="predicted"/>
<sequence length="140" mass="15887">MLTYEERIREWGTSLKHQGCKAIFQEGYIITLVVKDDISKIRKIKSSPTITVVAYMPEQNSIGVCVYASNDDMSNGLFVPILLGNKIEEEMLIKISNGYGKIEFFSVSDDLSEIYAKEILREEMGRFALNRELRTAGLIV</sequence>
<dbReference type="EMBL" id="CP025746">
    <property type="protein sequence ID" value="QAA32705.1"/>
    <property type="molecule type" value="Genomic_DNA"/>
</dbReference>
<name>A0A3R5TG61_9CLOT</name>
<accession>A0A3R5TG61</accession>
<organism evidence="1 2">
    <name type="scientific">Clostridium manihotivorum</name>
    <dbReference type="NCBI Taxonomy" id="2320868"/>
    <lineage>
        <taxon>Bacteria</taxon>
        <taxon>Bacillati</taxon>
        <taxon>Bacillota</taxon>
        <taxon>Clostridia</taxon>
        <taxon>Eubacteriales</taxon>
        <taxon>Clostridiaceae</taxon>
        <taxon>Clostridium</taxon>
    </lineage>
</organism>
<evidence type="ECO:0000313" key="1">
    <source>
        <dbReference type="EMBL" id="QAA32705.1"/>
    </source>
</evidence>
<reference evidence="1 2" key="1">
    <citation type="submission" date="2018-01" db="EMBL/GenBank/DDBJ databases">
        <title>Genome Sequencing and Assembly of Anaerobacter polyendosporus strain CT4.</title>
        <authorList>
            <person name="Tachaapaikoon C."/>
            <person name="Sutheeworapong S."/>
            <person name="Jenjaroenpun P."/>
            <person name="Wongsurawat T."/>
            <person name="Nookeaw I."/>
            <person name="Cheawchanlertfa P."/>
            <person name="Kosugi A."/>
            <person name="Cheevadhanarak S."/>
            <person name="Ratanakhanokchai K."/>
        </authorList>
    </citation>
    <scope>NUCLEOTIDE SEQUENCE [LARGE SCALE GENOMIC DNA]</scope>
    <source>
        <strain evidence="1 2">CT4</strain>
    </source>
</reference>
<gene>
    <name evidence="1" type="ORF">C1I91_14270</name>
</gene>
<dbReference type="KEGG" id="cmah:C1I91_14270"/>
<dbReference type="Proteomes" id="UP000286268">
    <property type="component" value="Chromosome"/>
</dbReference>
<protein>
    <submittedName>
        <fullName evidence="1">Uncharacterized protein</fullName>
    </submittedName>
</protein>
<evidence type="ECO:0000313" key="2">
    <source>
        <dbReference type="Proteomes" id="UP000286268"/>
    </source>
</evidence>
<keyword evidence="2" id="KW-1185">Reference proteome</keyword>
<dbReference type="AlphaFoldDB" id="A0A3R5TG61"/>